<dbReference type="AlphaFoldDB" id="A0A8U0WN87"/>
<dbReference type="GeneID" id="119635456"/>
<evidence type="ECO:0000256" key="1">
    <source>
        <dbReference type="SAM" id="MobiDB-lite"/>
    </source>
</evidence>
<gene>
    <name evidence="4" type="primary">LOC119635456</name>
</gene>
<feature type="domain" description="Transposable element P transposase-like RNase H" evidence="2">
    <location>
        <begin position="261"/>
        <end position="379"/>
    </location>
</feature>
<feature type="compositionally biased region" description="Polar residues" evidence="1">
    <location>
        <begin position="222"/>
        <end position="242"/>
    </location>
</feature>
<feature type="region of interest" description="Disordered" evidence="1">
    <location>
        <begin position="161"/>
        <end position="242"/>
    </location>
</feature>
<proteinExistence type="predicted"/>
<dbReference type="KEGG" id="gfs:119635456"/>
<name>A0A8U0WN87_9MUSC</name>
<keyword evidence="3" id="KW-1185">Reference proteome</keyword>
<dbReference type="RefSeq" id="XP_037886196.1">
    <property type="nucleotide sequence ID" value="XM_038030268.1"/>
</dbReference>
<organism evidence="3 4">
    <name type="scientific">Glossina fuscipes</name>
    <dbReference type="NCBI Taxonomy" id="7396"/>
    <lineage>
        <taxon>Eukaryota</taxon>
        <taxon>Metazoa</taxon>
        <taxon>Ecdysozoa</taxon>
        <taxon>Arthropoda</taxon>
        <taxon>Hexapoda</taxon>
        <taxon>Insecta</taxon>
        <taxon>Pterygota</taxon>
        <taxon>Neoptera</taxon>
        <taxon>Endopterygota</taxon>
        <taxon>Diptera</taxon>
        <taxon>Brachycera</taxon>
        <taxon>Muscomorpha</taxon>
        <taxon>Hippoboscoidea</taxon>
        <taxon>Glossinidae</taxon>
        <taxon>Glossina</taxon>
    </lineage>
</organism>
<evidence type="ECO:0000313" key="3">
    <source>
        <dbReference type="Proteomes" id="UP000092443"/>
    </source>
</evidence>
<sequence>MLISDVLFSQALRKYPQFWGLNNKYVNWQKDGKILADELTVTTNTTITVENVCLKYKRIRESLMRLNKNPKGRRRTRLVAYLWYAIELGLQHAANRISNDILEYKVEPSEISEPIMMIEPEISEPIEMIDNISENETEQINKRTNVQTNVQMDVQTGEQMNIQTEERTDQDTQRSTLAVRSPNRRRYNIRNRSPIYDEGPSTSAEAARREKMRRLAPAADQNEGQDVQEADNTANVETQTVNSEIVEPAADRELKFTVDIEALREVVGRLSPHDKVVQLHFDEVYTNGKMRYFRTEDILYGCGYNNCGKITTTEEYRTVLFFAVRSLLTSFNILISATPITNYNGAPDELDRCLGIVEEAGLDVKAVVCDRSNPNLHTLGKFRNGTYKRKRADGTIYIIYYLTDYVHLICSIYWLMTNSKLFDTSVITRAHARKLSTSNHLKRRGACLINTSGQNVKNCMQLFTPATVANLNVAVRRKIIHKEQDLRTCKVIASLTEFCEVIHTGEICSAQWEGQKAVLTKVKTCINANFETEKTTKSTLQTIDKFMEIMDGLLEAYPGITIHAYRVSQDLLERFFCKMAPSRRTKTRHVENIMKLGTRLMKQQLEFWGDGSTIDDDYELIEKLDYTTPAQAEDEFMPYDLNGVPFKVTANRLTVNEAEYFRLLTGYGIAQYIREQLNCQACLSDLTLTREEACSETDGMLVAKIQEHDKILANKHLEAEFPRLDVLNVFLEALGIYLGIMKFHMVERNIGKRTQATILKQLDFFKKKGSCPNGRSHRTNLLGFIIHLLLIDKNWIQEPVANVSSF</sequence>
<reference evidence="4" key="1">
    <citation type="submission" date="2025-08" db="UniProtKB">
        <authorList>
            <consortium name="RefSeq"/>
        </authorList>
    </citation>
    <scope>IDENTIFICATION</scope>
    <source>
        <tissue evidence="4">Whole body pupa</tissue>
    </source>
</reference>
<accession>A0A8U0WN87</accession>
<evidence type="ECO:0000259" key="2">
    <source>
        <dbReference type="Pfam" id="PF21787"/>
    </source>
</evidence>
<evidence type="ECO:0000313" key="4">
    <source>
        <dbReference type="RefSeq" id="XP_037886196.1"/>
    </source>
</evidence>
<protein>
    <submittedName>
        <fullName evidence="4">Uncharacterized protein LOC119635456</fullName>
    </submittedName>
</protein>
<dbReference type="Pfam" id="PF21787">
    <property type="entry name" value="TNP-like_RNaseH_N"/>
    <property type="match status" value="1"/>
</dbReference>
<dbReference type="InterPro" id="IPR048365">
    <property type="entry name" value="TNP-like_RNaseH_N"/>
</dbReference>
<dbReference type="Proteomes" id="UP000092443">
    <property type="component" value="Unplaced"/>
</dbReference>